<organism evidence="2 3">
    <name type="scientific">Candidatus Shapirobacteria bacterium CG07_land_8_20_14_0_80_39_18</name>
    <dbReference type="NCBI Taxonomy" id="1974882"/>
    <lineage>
        <taxon>Bacteria</taxon>
        <taxon>Candidatus Shapironibacteriota</taxon>
    </lineage>
</organism>
<dbReference type="AlphaFoldDB" id="A0A2M6YRT3"/>
<dbReference type="Proteomes" id="UP000229502">
    <property type="component" value="Unassembled WGS sequence"/>
</dbReference>
<reference evidence="3" key="1">
    <citation type="submission" date="2017-09" db="EMBL/GenBank/DDBJ databases">
        <title>Depth-based differentiation of microbial function through sediment-hosted aquifers and enrichment of novel symbionts in the deep terrestrial subsurface.</title>
        <authorList>
            <person name="Probst A.J."/>
            <person name="Ladd B."/>
            <person name="Jarett J.K."/>
            <person name="Geller-Mcgrath D.E."/>
            <person name="Sieber C.M.K."/>
            <person name="Emerson J.B."/>
            <person name="Anantharaman K."/>
            <person name="Thomas B.C."/>
            <person name="Malmstrom R."/>
            <person name="Stieglmeier M."/>
            <person name="Klingl A."/>
            <person name="Woyke T."/>
            <person name="Ryan C.M."/>
            <person name="Banfield J.F."/>
        </authorList>
    </citation>
    <scope>NUCLEOTIDE SEQUENCE [LARGE SCALE GENOMIC DNA]</scope>
</reference>
<name>A0A2M6YRT3_9BACT</name>
<gene>
    <name evidence="2" type="ORF">COT03_00945</name>
</gene>
<sequence>MKKIFEEIKEHLSHYLVLLFILSFGAFAFVYFQRFPQAQIVSIFLTASFYVFWGAIHHYLEGDLHLRIVFEYLAVALLGFLILWSIINRA</sequence>
<proteinExistence type="predicted"/>
<comment type="caution">
    <text evidence="2">The sequence shown here is derived from an EMBL/GenBank/DDBJ whole genome shotgun (WGS) entry which is preliminary data.</text>
</comment>
<protein>
    <submittedName>
        <fullName evidence="2">Uncharacterized protein</fullName>
    </submittedName>
</protein>
<dbReference type="EMBL" id="PEWZ01000050">
    <property type="protein sequence ID" value="PIU35912.1"/>
    <property type="molecule type" value="Genomic_DNA"/>
</dbReference>
<feature type="transmembrane region" description="Helical" evidence="1">
    <location>
        <begin position="68"/>
        <end position="87"/>
    </location>
</feature>
<evidence type="ECO:0000256" key="1">
    <source>
        <dbReference type="SAM" id="Phobius"/>
    </source>
</evidence>
<accession>A0A2M6YRT3</accession>
<evidence type="ECO:0000313" key="2">
    <source>
        <dbReference type="EMBL" id="PIU35912.1"/>
    </source>
</evidence>
<keyword evidence="1" id="KW-1133">Transmembrane helix</keyword>
<feature type="transmembrane region" description="Helical" evidence="1">
    <location>
        <begin position="12"/>
        <end position="32"/>
    </location>
</feature>
<keyword evidence="1" id="KW-0812">Transmembrane</keyword>
<keyword evidence="1" id="KW-0472">Membrane</keyword>
<feature type="transmembrane region" description="Helical" evidence="1">
    <location>
        <begin position="38"/>
        <end position="56"/>
    </location>
</feature>
<evidence type="ECO:0000313" key="3">
    <source>
        <dbReference type="Proteomes" id="UP000229502"/>
    </source>
</evidence>